<evidence type="ECO:0000313" key="3">
    <source>
        <dbReference type="Proteomes" id="UP000256829"/>
    </source>
</evidence>
<dbReference type="PANTHER" id="PTHR30373">
    <property type="entry name" value="UPF0603 PROTEIN YGCG"/>
    <property type="match status" value="1"/>
</dbReference>
<name>A0A3D8V951_9GAMM</name>
<keyword evidence="3" id="KW-1185">Reference proteome</keyword>
<dbReference type="Pfam" id="PF04536">
    <property type="entry name" value="TPM_phosphatase"/>
    <property type="match status" value="1"/>
</dbReference>
<dbReference type="Gene3D" id="3.10.310.50">
    <property type="match status" value="1"/>
</dbReference>
<feature type="domain" description="TPM" evidence="1">
    <location>
        <begin position="16"/>
        <end position="137"/>
    </location>
</feature>
<protein>
    <recommendedName>
        <fullName evidence="1">TPM domain-containing protein</fullName>
    </recommendedName>
</protein>
<dbReference type="Proteomes" id="UP000256829">
    <property type="component" value="Unassembled WGS sequence"/>
</dbReference>
<gene>
    <name evidence="2" type="ORF">DX912_14800</name>
</gene>
<comment type="caution">
    <text evidence="2">The sequence shown here is derived from an EMBL/GenBank/DDBJ whole genome shotgun (WGS) entry which is preliminary data.</text>
</comment>
<dbReference type="InterPro" id="IPR007621">
    <property type="entry name" value="TPM_dom"/>
</dbReference>
<dbReference type="RefSeq" id="WP_115843647.1">
    <property type="nucleotide sequence ID" value="NZ_CP183976.1"/>
</dbReference>
<evidence type="ECO:0000259" key="1">
    <source>
        <dbReference type="Pfam" id="PF04536"/>
    </source>
</evidence>
<accession>A0A3D8V951</accession>
<dbReference type="PANTHER" id="PTHR30373:SF8">
    <property type="entry name" value="BLL7265 PROTEIN"/>
    <property type="match status" value="1"/>
</dbReference>
<reference evidence="2 3" key="1">
    <citation type="submission" date="2018-08" db="EMBL/GenBank/DDBJ databases">
        <title>Lysobacter soli KCTC 22011, whole genome shotgun sequence.</title>
        <authorList>
            <person name="Zhang X."/>
            <person name="Feng G."/>
            <person name="Zhu H."/>
        </authorList>
    </citation>
    <scope>NUCLEOTIDE SEQUENCE [LARGE SCALE GENOMIC DNA]</scope>
    <source>
        <strain evidence="2 3">KCTC 22011</strain>
    </source>
</reference>
<evidence type="ECO:0000313" key="2">
    <source>
        <dbReference type="EMBL" id="RDY65967.1"/>
    </source>
</evidence>
<sequence length="162" mass="18150">MRLFKHLFAPSAKRLFPGDSLKRITDAIAESERHHTGEICFAVEPALHPRAVMSGVQARDRAHEAFAQLRVWDTHANNGVLLYLLLADHRIEIVADRGFLGRVSDEQWRGVCQLIEERLRAGEAEAGVLAGVSALTDILVEHFPREEGTHDVNELPDLPYVL</sequence>
<proteinExistence type="predicted"/>
<organism evidence="2 3">
    <name type="scientific">Lysobacter soli</name>
    <dbReference type="NCBI Taxonomy" id="453783"/>
    <lineage>
        <taxon>Bacteria</taxon>
        <taxon>Pseudomonadati</taxon>
        <taxon>Pseudomonadota</taxon>
        <taxon>Gammaproteobacteria</taxon>
        <taxon>Lysobacterales</taxon>
        <taxon>Lysobacteraceae</taxon>
        <taxon>Lysobacter</taxon>
    </lineage>
</organism>
<dbReference type="AlphaFoldDB" id="A0A3D8V951"/>
<dbReference type="EMBL" id="QTJR01000012">
    <property type="protein sequence ID" value="RDY65967.1"/>
    <property type="molecule type" value="Genomic_DNA"/>
</dbReference>